<comment type="caution">
    <text evidence="1">The sequence shown here is derived from an EMBL/GenBank/DDBJ whole genome shotgun (WGS) entry which is preliminary data.</text>
</comment>
<dbReference type="RefSeq" id="WP_367959115.1">
    <property type="nucleotide sequence ID" value="NZ_JBAKFH010000001.1"/>
</dbReference>
<keyword evidence="2" id="KW-1185">Reference proteome</keyword>
<protein>
    <submittedName>
        <fullName evidence="1">MoaD/ThiS family protein</fullName>
    </submittedName>
</protein>
<dbReference type="Proteomes" id="UP001556709">
    <property type="component" value="Unassembled WGS sequence"/>
</dbReference>
<dbReference type="InterPro" id="IPR016155">
    <property type="entry name" value="Mopterin_synth/thiamin_S_b"/>
</dbReference>
<reference evidence="1 2" key="1">
    <citation type="submission" date="2024-02" db="EMBL/GenBank/DDBJ databases">
        <title>New especies of Spiribacter isolated from saline water.</title>
        <authorList>
            <person name="Leon M.J."/>
            <person name="De La Haba R."/>
            <person name="Sanchez-Porro C."/>
            <person name="Ventosa A."/>
        </authorList>
    </citation>
    <scope>NUCLEOTIDE SEQUENCE [LARGE SCALE GENOMIC DNA]</scope>
    <source>
        <strain evidence="2">ag22IC6-390</strain>
    </source>
</reference>
<evidence type="ECO:0000313" key="1">
    <source>
        <dbReference type="EMBL" id="MEX0469557.1"/>
    </source>
</evidence>
<dbReference type="Gene3D" id="3.10.20.30">
    <property type="match status" value="1"/>
</dbReference>
<name>A0ABV3TD56_9GAMM</name>
<dbReference type="InterPro" id="IPR003749">
    <property type="entry name" value="ThiS/MoaD-like"/>
</dbReference>
<dbReference type="Pfam" id="PF02597">
    <property type="entry name" value="ThiS"/>
    <property type="match status" value="1"/>
</dbReference>
<sequence length="92" mass="9668">MTEVTVFLPAALQPLANGVHQLALAGESVADVLEQLGAHHPQVGRRILTRDGQLRRHVNIFADDEDIRALAGTATPLAGRQSLTIVPSVAGG</sequence>
<dbReference type="InterPro" id="IPR052045">
    <property type="entry name" value="Sulfur_Carrier/Prot_Modifier"/>
</dbReference>
<proteinExistence type="predicted"/>
<evidence type="ECO:0000313" key="2">
    <source>
        <dbReference type="Proteomes" id="UP001556709"/>
    </source>
</evidence>
<organism evidence="1 2">
    <name type="scientific">Spiribacter pallidus</name>
    <dbReference type="NCBI Taxonomy" id="1987936"/>
    <lineage>
        <taxon>Bacteria</taxon>
        <taxon>Pseudomonadati</taxon>
        <taxon>Pseudomonadota</taxon>
        <taxon>Gammaproteobacteria</taxon>
        <taxon>Chromatiales</taxon>
        <taxon>Ectothiorhodospiraceae</taxon>
        <taxon>Spiribacter</taxon>
    </lineage>
</organism>
<dbReference type="EMBL" id="JBAKFM010000003">
    <property type="protein sequence ID" value="MEX0469557.1"/>
    <property type="molecule type" value="Genomic_DNA"/>
</dbReference>
<dbReference type="PANTHER" id="PTHR38031:SF1">
    <property type="entry name" value="SULFUR CARRIER PROTEIN CYSO"/>
    <property type="match status" value="1"/>
</dbReference>
<accession>A0ABV3TD56</accession>
<dbReference type="SUPFAM" id="SSF54285">
    <property type="entry name" value="MoaD/ThiS"/>
    <property type="match status" value="1"/>
</dbReference>
<gene>
    <name evidence="1" type="ORF">V6X73_07445</name>
</gene>
<dbReference type="PANTHER" id="PTHR38031">
    <property type="entry name" value="SULFUR CARRIER PROTEIN SLR0821-RELATED"/>
    <property type="match status" value="1"/>
</dbReference>
<dbReference type="InterPro" id="IPR012675">
    <property type="entry name" value="Beta-grasp_dom_sf"/>
</dbReference>